<dbReference type="AlphaFoldDB" id="S9S6Z2"/>
<gene>
    <name evidence="2" type="ORF">Salmuc_00786</name>
</gene>
<comment type="caution">
    <text evidence="2">The sequence shown here is derived from an EMBL/GenBank/DDBJ whole genome shotgun (WGS) entry which is preliminary data.</text>
</comment>
<proteinExistence type="predicted"/>
<dbReference type="EMBL" id="APVH01000005">
    <property type="protein sequence ID" value="EPX85970.1"/>
    <property type="molecule type" value="Genomic_DNA"/>
</dbReference>
<feature type="region of interest" description="Disordered" evidence="1">
    <location>
        <begin position="1"/>
        <end position="33"/>
    </location>
</feature>
<accession>S9S6Z2</accession>
<evidence type="ECO:0000313" key="3">
    <source>
        <dbReference type="Proteomes" id="UP000015347"/>
    </source>
</evidence>
<organism evidence="2 3">
    <name type="scientific">Salipiger mucosus DSM 16094</name>
    <dbReference type="NCBI Taxonomy" id="1123237"/>
    <lineage>
        <taxon>Bacteria</taxon>
        <taxon>Pseudomonadati</taxon>
        <taxon>Pseudomonadota</taxon>
        <taxon>Alphaproteobacteria</taxon>
        <taxon>Rhodobacterales</taxon>
        <taxon>Roseobacteraceae</taxon>
        <taxon>Salipiger</taxon>
    </lineage>
</organism>
<dbReference type="Proteomes" id="UP000015347">
    <property type="component" value="Unassembled WGS sequence"/>
</dbReference>
<evidence type="ECO:0000313" key="2">
    <source>
        <dbReference type="EMBL" id="EPX85970.1"/>
    </source>
</evidence>
<dbReference type="STRING" id="1123237.Salmuc_00786"/>
<sequence length="50" mass="5402">MLHQGHVSLPGVGWRRHRGAARMPDPSRSGTINATVRGTVNRFLGVLPQG</sequence>
<evidence type="ECO:0000256" key="1">
    <source>
        <dbReference type="SAM" id="MobiDB-lite"/>
    </source>
</evidence>
<protein>
    <submittedName>
        <fullName evidence="2">Uncharacterized protein</fullName>
    </submittedName>
</protein>
<dbReference type="HOGENOM" id="CLU_3122467_0_0_5"/>
<keyword evidence="3" id="KW-1185">Reference proteome</keyword>
<name>S9S6Z2_9RHOB</name>
<reference evidence="3" key="1">
    <citation type="journal article" date="2014" name="Stand. Genomic Sci.">
        <title>Genome sequence of the exopolysaccharide-producing Salipiger mucosus type strain (DSM 16094(T)), a moderately halophilic member of the Roseobacter clade.</title>
        <authorList>
            <person name="Riedel T."/>
            <person name="Spring S."/>
            <person name="Fiebig A."/>
            <person name="Petersen J."/>
            <person name="Kyrpides N.C."/>
            <person name="Goker M."/>
            <person name="Klenk H.P."/>
        </authorList>
    </citation>
    <scope>NUCLEOTIDE SEQUENCE [LARGE SCALE GENOMIC DNA]</scope>
    <source>
        <strain evidence="3">DSM 16094</strain>
    </source>
</reference>